<sequence length="803" mass="91002">MASLPKLVLAGAAFSLLSSLGWGQVYRSPILGPGPGSQQAAPPAKVEIPKLPRKDPPPPGIVVMRGIRQEKEGEVTHLRENAEVESSDYLLVADEIDYNEDLGIAEARGHVHFTNFLSGEQLWADRIDFSFKESSGTFYKVHGSAYGKIDQRPGILTTGNPFLFEGDWAEKFKDRYVLHDALITNCEMPNAWWTLRAPTIDLIPNERALAYKSWLRLKQIPLLYAPVFYKDLSSNARRSGFLTPNVGNSNRRGLMFGLGYFWAINRSYDLTYRPQYFTQRGLANTVDFRGKPTENSDFNAYVYGVRDRGLLQDDGTRVKQGGYIISVTGKALLPNGFYARGVFNYLSSLTFRQAFTESFNEAVVSEVNSVGFVKKDWSTYHLNLVFTRQQNFQSLAPGDTILVQKLPQLEFDSREKQINTKVLPLWISWDTSAGLVRRTQPLFQTRQSVQRFDAQPRIMTALHWKDIHLIPAFSIRETYYGASFRTAAEQQSGKEVTGNDLNRFTREFSADLILPTLERVFDAPKWIGSKVKHSIEPRASFRTVSGVKDFNRIIRFDEMDLLANTTEVEVSLANRLWAKTKSGEVLDFFSWELRQKRYLDPDFGGALIPGQRNVFLTSTDLTPYAFLDQIRHYSPIVSSMRIQPRPGFSVEWRDDYDPLRGKITNSSITADARVDNYFVSLGHNKVSCVPLVAVDPSQRDQFCADAPSGQLLSPPSNQLRGMIGLGQENRRGWNAGFLAIYDYKTATMQYANTQLTYNTSCCAFSGQFRRFNIGSRNENQFRVAFVIANIGSFGTLKRQERLF</sequence>
<reference evidence="4 5" key="1">
    <citation type="submission" date="2020-10" db="EMBL/GenBank/DDBJ databases">
        <title>Complete genome sequence of Paludibaculum fermentans P105T, a facultatively anaerobic acidobacterium capable of dissimilatory Fe(III) reduction.</title>
        <authorList>
            <person name="Dedysh S.N."/>
            <person name="Beletsky A.V."/>
            <person name="Kulichevskaya I.S."/>
            <person name="Mardanov A.V."/>
            <person name="Ravin N.V."/>
        </authorList>
    </citation>
    <scope>NUCLEOTIDE SEQUENCE [LARGE SCALE GENOMIC DNA]</scope>
    <source>
        <strain evidence="4 5">P105</strain>
    </source>
</reference>
<proteinExistence type="inferred from homology"/>
<dbReference type="KEGG" id="pfer:IRI77_09885"/>
<accession>A0A7S7NV02</accession>
<dbReference type="RefSeq" id="WP_194451905.1">
    <property type="nucleotide sequence ID" value="NZ_CP063849.1"/>
</dbReference>
<dbReference type="PANTHER" id="PTHR30189:SF1">
    <property type="entry name" value="LPS-ASSEMBLY PROTEIN LPTD"/>
    <property type="match status" value="1"/>
</dbReference>
<dbReference type="GO" id="GO:1990351">
    <property type="term" value="C:transporter complex"/>
    <property type="evidence" value="ECO:0007669"/>
    <property type="project" value="TreeGrafter"/>
</dbReference>
<dbReference type="HAMAP" id="MF_01411">
    <property type="entry name" value="LPS_assembly_LptD"/>
    <property type="match status" value="1"/>
</dbReference>
<evidence type="ECO:0000256" key="1">
    <source>
        <dbReference type="SAM" id="MobiDB-lite"/>
    </source>
</evidence>
<dbReference type="GO" id="GO:0009279">
    <property type="term" value="C:cell outer membrane"/>
    <property type="evidence" value="ECO:0007669"/>
    <property type="project" value="InterPro"/>
</dbReference>
<evidence type="ECO:0000313" key="4">
    <source>
        <dbReference type="EMBL" id="QOY90240.1"/>
    </source>
</evidence>
<evidence type="ECO:0000313" key="5">
    <source>
        <dbReference type="Proteomes" id="UP000593892"/>
    </source>
</evidence>
<dbReference type="InterPro" id="IPR045659">
    <property type="entry name" value="LptD_2"/>
</dbReference>
<dbReference type="Pfam" id="PF19838">
    <property type="entry name" value="LptD_2"/>
    <property type="match status" value="1"/>
</dbReference>
<dbReference type="Proteomes" id="UP000593892">
    <property type="component" value="Chromosome"/>
</dbReference>
<feature type="domain" description="LptD C-terminal" evidence="2">
    <location>
        <begin position="323"/>
        <end position="686"/>
    </location>
</feature>
<dbReference type="GO" id="GO:0015920">
    <property type="term" value="P:lipopolysaccharide transport"/>
    <property type="evidence" value="ECO:0007669"/>
    <property type="project" value="InterPro"/>
</dbReference>
<dbReference type="EMBL" id="CP063849">
    <property type="protein sequence ID" value="QOY90240.1"/>
    <property type="molecule type" value="Genomic_DNA"/>
</dbReference>
<dbReference type="InterPro" id="IPR020889">
    <property type="entry name" value="LipoPS_assembly_LptD"/>
</dbReference>
<dbReference type="InterPro" id="IPR050218">
    <property type="entry name" value="LptD"/>
</dbReference>
<dbReference type="PANTHER" id="PTHR30189">
    <property type="entry name" value="LPS-ASSEMBLY PROTEIN"/>
    <property type="match status" value="1"/>
</dbReference>
<dbReference type="InterPro" id="IPR007543">
    <property type="entry name" value="LptD_C"/>
</dbReference>
<feature type="region of interest" description="Disordered" evidence="1">
    <location>
        <begin position="33"/>
        <end position="59"/>
    </location>
</feature>
<evidence type="ECO:0000259" key="3">
    <source>
        <dbReference type="Pfam" id="PF19838"/>
    </source>
</evidence>
<keyword evidence="5" id="KW-1185">Reference proteome</keyword>
<gene>
    <name evidence="4" type="ORF">IRI77_09885</name>
</gene>
<dbReference type="AlphaFoldDB" id="A0A7S7NV02"/>
<dbReference type="Pfam" id="PF04453">
    <property type="entry name" value="LptD"/>
    <property type="match status" value="1"/>
</dbReference>
<name>A0A7S7NV02_PALFE</name>
<dbReference type="GO" id="GO:0043165">
    <property type="term" value="P:Gram-negative-bacterium-type cell outer membrane assembly"/>
    <property type="evidence" value="ECO:0007669"/>
    <property type="project" value="InterPro"/>
</dbReference>
<feature type="compositionally biased region" description="Basic and acidic residues" evidence="1">
    <location>
        <begin position="47"/>
        <end position="56"/>
    </location>
</feature>
<organism evidence="4 5">
    <name type="scientific">Paludibaculum fermentans</name>
    <dbReference type="NCBI Taxonomy" id="1473598"/>
    <lineage>
        <taxon>Bacteria</taxon>
        <taxon>Pseudomonadati</taxon>
        <taxon>Acidobacteriota</taxon>
        <taxon>Terriglobia</taxon>
        <taxon>Bryobacterales</taxon>
        <taxon>Bryobacteraceae</taxon>
        <taxon>Paludibaculum</taxon>
    </lineage>
</organism>
<protein>
    <submittedName>
        <fullName evidence="4">LPS-assembly protein LptD</fullName>
    </submittedName>
</protein>
<feature type="domain" description="LPS-assembly protein LptD central" evidence="3">
    <location>
        <begin position="214"/>
        <end position="287"/>
    </location>
</feature>
<evidence type="ECO:0000259" key="2">
    <source>
        <dbReference type="Pfam" id="PF04453"/>
    </source>
</evidence>